<accession>A0A850QHU0</accession>
<dbReference type="Gene3D" id="3.10.550.10">
    <property type="entry name" value="Hypothetical protein Atu2299"/>
    <property type="match status" value="1"/>
</dbReference>
<proteinExistence type="predicted"/>
<reference evidence="1 2" key="1">
    <citation type="submission" date="2020-06" db="EMBL/GenBank/DDBJ databases">
        <title>Photobacterium damselae subsp. damselae comparative genomics.</title>
        <authorList>
            <person name="Osorio C.R."/>
        </authorList>
    </citation>
    <scope>NUCLEOTIDE SEQUENCE [LARGE SCALE GENOMIC DNA]</scope>
    <source>
        <strain evidence="1 2">TW250/03</strain>
    </source>
</reference>
<dbReference type="InterPro" id="IPR023107">
    <property type="entry name" value="Atu2299-like_dom_sf"/>
</dbReference>
<name>A0A850QHU0_PHODD</name>
<protein>
    <submittedName>
        <fullName evidence="1">Uncharacterized protein</fullName>
    </submittedName>
</protein>
<dbReference type="EMBL" id="JABXOR010000171">
    <property type="protein sequence ID" value="NVO99126.1"/>
    <property type="molecule type" value="Genomic_DNA"/>
</dbReference>
<sequence>MQNPTIRQLIVRARGIEEAEKFGNFSMESPLVLSKTAQELMSNIRPSFGACAMISSMWAAYLNDHFSIPAIVVAGDLKISGKTIFKCKKNLPEPTASGNIVSAKWDGHCWIEIDGWIGDLSIFRTAYQIQGASHLKNFVLSNFGEGKGALICSKTELPNEMKYIPKYVLKDNQINSLVCGLAHQVENDI</sequence>
<dbReference type="AlphaFoldDB" id="A0A850QHU0"/>
<gene>
    <name evidence="1" type="ORF">HWA77_02745</name>
</gene>
<evidence type="ECO:0000313" key="1">
    <source>
        <dbReference type="EMBL" id="NVO99126.1"/>
    </source>
</evidence>
<comment type="caution">
    <text evidence="1">The sequence shown here is derived from an EMBL/GenBank/DDBJ whole genome shotgun (WGS) entry which is preliminary data.</text>
</comment>
<evidence type="ECO:0000313" key="2">
    <source>
        <dbReference type="Proteomes" id="UP000533429"/>
    </source>
</evidence>
<organism evidence="1 2">
    <name type="scientific">Photobacterium damselae subsp. damselae</name>
    <name type="common">Listonella damsela</name>
    <dbReference type="NCBI Taxonomy" id="85581"/>
    <lineage>
        <taxon>Bacteria</taxon>
        <taxon>Pseudomonadati</taxon>
        <taxon>Pseudomonadota</taxon>
        <taxon>Gammaproteobacteria</taxon>
        <taxon>Vibrionales</taxon>
        <taxon>Vibrionaceae</taxon>
        <taxon>Photobacterium</taxon>
    </lineage>
</organism>
<dbReference type="Proteomes" id="UP000533429">
    <property type="component" value="Unassembled WGS sequence"/>
</dbReference>
<dbReference type="RefSeq" id="WP_237034588.1">
    <property type="nucleotide sequence ID" value="NZ_CP090487.1"/>
</dbReference>